<evidence type="ECO:0000313" key="5">
    <source>
        <dbReference type="EMBL" id="CAB4599490.1"/>
    </source>
</evidence>
<sequence length="519" mass="57395">MPDFLTNYAQTQPNKLAVIDDRPNGKIRTLNWQQLNEEANRLVNVLTDIGVTEPGEKVVWCGQNSVGVVVMTNAARKLGITSVPLNYRLSDDESAYVTDHCDATVVYVDAENAATFERIRDRIPKVKKILVYDGDAPESMLSCDELMAAASPLEPAVIASREPGATMIYTSGTTGKPKGALRTSRTSPEQGLALAQLLGASPNDIYLTTGPLYHSGPGGFMVTALAFGQTIITQRKFDPQDWLRLVDKYKASTTFSAPTPIRMICNLPPEIKKNYNVSSMRCMVANAAPWSMTLKKMYLDYFPAISLYEIYGSTELGVNCVLLPEDQLRKPGSCGKPSPLVEIKLFDDDSNEVTGFGPQQTGELYVKSPSVFADYYKQHDKYVADQKNGYQTVGDIAYRDEEGYLYICDRKKDMIISAGMNIYPAEIEGVLENHEEIYEAAVFGIPSEEWGESVHAVIVRRPGSTLTESDVDVYARAHLASYKVPRSVTWSDELPKTGSGKILKRDLRAPYWAGRASQV</sequence>
<accession>A0A6J6GGU9</accession>
<dbReference type="InterPro" id="IPR042099">
    <property type="entry name" value="ANL_N_sf"/>
</dbReference>
<dbReference type="SUPFAM" id="SSF56801">
    <property type="entry name" value="Acetyl-CoA synthetase-like"/>
    <property type="match status" value="1"/>
</dbReference>
<evidence type="ECO:0000259" key="3">
    <source>
        <dbReference type="Pfam" id="PF00501"/>
    </source>
</evidence>
<dbReference type="Gene3D" id="3.30.300.30">
    <property type="match status" value="1"/>
</dbReference>
<dbReference type="GO" id="GO:0006631">
    <property type="term" value="P:fatty acid metabolic process"/>
    <property type="evidence" value="ECO:0007669"/>
    <property type="project" value="TreeGrafter"/>
</dbReference>
<dbReference type="PANTHER" id="PTHR43201">
    <property type="entry name" value="ACYL-COA SYNTHETASE"/>
    <property type="match status" value="1"/>
</dbReference>
<gene>
    <name evidence="5" type="ORF">UFOPK1826_00554</name>
</gene>
<dbReference type="GO" id="GO:0031956">
    <property type="term" value="F:medium-chain fatty acid-CoA ligase activity"/>
    <property type="evidence" value="ECO:0007669"/>
    <property type="project" value="TreeGrafter"/>
</dbReference>
<reference evidence="5" key="1">
    <citation type="submission" date="2020-05" db="EMBL/GenBank/DDBJ databases">
        <authorList>
            <person name="Chiriac C."/>
            <person name="Salcher M."/>
            <person name="Ghai R."/>
            <person name="Kavagutti S V."/>
        </authorList>
    </citation>
    <scope>NUCLEOTIDE SEQUENCE</scope>
</reference>
<dbReference type="InterPro" id="IPR045851">
    <property type="entry name" value="AMP-bd_C_sf"/>
</dbReference>
<dbReference type="Gene3D" id="3.40.50.12780">
    <property type="entry name" value="N-terminal domain of ligase-like"/>
    <property type="match status" value="1"/>
</dbReference>
<dbReference type="InterPro" id="IPR000873">
    <property type="entry name" value="AMP-dep_synth/lig_dom"/>
</dbReference>
<dbReference type="PROSITE" id="PS00455">
    <property type="entry name" value="AMP_BINDING"/>
    <property type="match status" value="1"/>
</dbReference>
<dbReference type="InterPro" id="IPR020845">
    <property type="entry name" value="AMP-binding_CS"/>
</dbReference>
<evidence type="ECO:0000256" key="2">
    <source>
        <dbReference type="ARBA" id="ARBA00022598"/>
    </source>
</evidence>
<evidence type="ECO:0000256" key="1">
    <source>
        <dbReference type="ARBA" id="ARBA00006432"/>
    </source>
</evidence>
<dbReference type="EMBL" id="CAEZUN010000051">
    <property type="protein sequence ID" value="CAB4599490.1"/>
    <property type="molecule type" value="Genomic_DNA"/>
</dbReference>
<dbReference type="AlphaFoldDB" id="A0A6J6GGU9"/>
<dbReference type="InterPro" id="IPR025110">
    <property type="entry name" value="AMP-bd_C"/>
</dbReference>
<proteinExistence type="inferred from homology"/>
<dbReference type="PANTHER" id="PTHR43201:SF5">
    <property type="entry name" value="MEDIUM-CHAIN ACYL-COA LIGASE ACSF2, MITOCHONDRIAL"/>
    <property type="match status" value="1"/>
</dbReference>
<protein>
    <submittedName>
        <fullName evidence="5">Unannotated protein</fullName>
    </submittedName>
</protein>
<comment type="similarity">
    <text evidence="1">Belongs to the ATP-dependent AMP-binding enzyme family.</text>
</comment>
<dbReference type="Pfam" id="PF13193">
    <property type="entry name" value="AMP-binding_C"/>
    <property type="match status" value="1"/>
</dbReference>
<dbReference type="FunFam" id="3.30.300.30:FF:000008">
    <property type="entry name" value="2,3-dihydroxybenzoate-AMP ligase"/>
    <property type="match status" value="1"/>
</dbReference>
<feature type="domain" description="AMP-binding enzyme C-terminal" evidence="4">
    <location>
        <begin position="426"/>
        <end position="501"/>
    </location>
</feature>
<name>A0A6J6GGU9_9ZZZZ</name>
<organism evidence="5">
    <name type="scientific">freshwater metagenome</name>
    <dbReference type="NCBI Taxonomy" id="449393"/>
    <lineage>
        <taxon>unclassified sequences</taxon>
        <taxon>metagenomes</taxon>
        <taxon>ecological metagenomes</taxon>
    </lineage>
</organism>
<feature type="domain" description="AMP-dependent synthetase/ligase" evidence="3">
    <location>
        <begin position="7"/>
        <end position="376"/>
    </location>
</feature>
<keyword evidence="2" id="KW-0436">Ligase</keyword>
<dbReference type="Pfam" id="PF00501">
    <property type="entry name" value="AMP-binding"/>
    <property type="match status" value="1"/>
</dbReference>
<evidence type="ECO:0000259" key="4">
    <source>
        <dbReference type="Pfam" id="PF13193"/>
    </source>
</evidence>